<dbReference type="InterPro" id="IPR001816">
    <property type="entry name" value="Transl_elong_EFTs/EF1B"/>
</dbReference>
<reference evidence="6 7" key="1">
    <citation type="journal article" date="2016" name="Sci. Rep.">
        <title>Metabolic traits of an uncultured archaeal lineage -MSBL1- from brine pools of the Red Sea.</title>
        <authorList>
            <person name="Mwirichia R."/>
            <person name="Alam I."/>
            <person name="Rashid M."/>
            <person name="Vinu M."/>
            <person name="Ba-Alawi W."/>
            <person name="Anthony Kamau A."/>
            <person name="Kamanda Ngugi D."/>
            <person name="Goker M."/>
            <person name="Klenk H.P."/>
            <person name="Bajic V."/>
            <person name="Stingl U."/>
        </authorList>
    </citation>
    <scope>NUCLEOTIDE SEQUENCE [LARGE SCALE GENOMIC DNA]</scope>
    <source>
        <strain evidence="6">SCGC-AAA382N08</strain>
    </source>
</reference>
<dbReference type="InterPro" id="IPR009060">
    <property type="entry name" value="UBA-like_sf"/>
</dbReference>
<proteinExistence type="inferred from homology"/>
<dbReference type="PANTHER" id="PTHR11741">
    <property type="entry name" value="ELONGATION FACTOR TS"/>
    <property type="match status" value="1"/>
</dbReference>
<dbReference type="InterPro" id="IPR014039">
    <property type="entry name" value="Transl_elong_EFTs/EF1B_dimer"/>
</dbReference>
<dbReference type="PANTHER" id="PTHR11741:SF0">
    <property type="entry name" value="ELONGATION FACTOR TS, MITOCHONDRIAL"/>
    <property type="match status" value="1"/>
</dbReference>
<evidence type="ECO:0000256" key="4">
    <source>
        <dbReference type="SAM" id="Coils"/>
    </source>
</evidence>
<organism evidence="6 7">
    <name type="scientific">candidate division MSBL1 archaeon SCGC-AAA382N08</name>
    <dbReference type="NCBI Taxonomy" id="1698285"/>
    <lineage>
        <taxon>Archaea</taxon>
        <taxon>Methanobacteriati</taxon>
        <taxon>Methanobacteriota</taxon>
        <taxon>candidate division MSBL1</taxon>
    </lineage>
</organism>
<keyword evidence="2 6" id="KW-0251">Elongation factor</keyword>
<dbReference type="GO" id="GO:0005737">
    <property type="term" value="C:cytoplasm"/>
    <property type="evidence" value="ECO:0007669"/>
    <property type="project" value="UniProtKB-ARBA"/>
</dbReference>
<dbReference type="SUPFAM" id="SSF54713">
    <property type="entry name" value="Elongation factor Ts (EF-Ts), dimerisation domain"/>
    <property type="match status" value="1"/>
</dbReference>
<dbReference type="PATRIC" id="fig|1698285.3.peg.9"/>
<evidence type="ECO:0000256" key="1">
    <source>
        <dbReference type="ARBA" id="ARBA00005532"/>
    </source>
</evidence>
<dbReference type="Pfam" id="PF00889">
    <property type="entry name" value="EF_TS"/>
    <property type="match status" value="1"/>
</dbReference>
<dbReference type="InterPro" id="IPR036402">
    <property type="entry name" value="EF-Ts_dimer_sf"/>
</dbReference>
<evidence type="ECO:0000256" key="3">
    <source>
        <dbReference type="ARBA" id="ARBA00022917"/>
    </source>
</evidence>
<dbReference type="SUPFAM" id="SSF46934">
    <property type="entry name" value="UBA-like"/>
    <property type="match status" value="1"/>
</dbReference>
<dbReference type="Proteomes" id="UP000070175">
    <property type="component" value="Unassembled WGS sequence"/>
</dbReference>
<dbReference type="FunFam" id="1.10.8.10:FF:000001">
    <property type="entry name" value="Elongation factor Ts"/>
    <property type="match status" value="1"/>
</dbReference>
<keyword evidence="4" id="KW-0175">Coiled coil</keyword>
<comment type="similarity">
    <text evidence="1">Belongs to the EF-Ts family.</text>
</comment>
<evidence type="ECO:0000313" key="6">
    <source>
        <dbReference type="EMBL" id="KXB08841.1"/>
    </source>
</evidence>
<dbReference type="CDD" id="cd14275">
    <property type="entry name" value="UBA_EF-Ts"/>
    <property type="match status" value="1"/>
</dbReference>
<dbReference type="AlphaFoldDB" id="A0A133VQZ9"/>
<name>A0A133VQZ9_9EURY</name>
<feature type="domain" description="Translation elongation factor EFTs/EF1B dimerisation" evidence="5">
    <location>
        <begin position="28"/>
        <end position="193"/>
    </location>
</feature>
<sequence length="193" mass="22482">MNTDKVKQLRQETDISIQKCKQSLQEADGDLEQAKEILKKKGQEIADKKSERETKEGIIESYIHSDRKVGAMVKLSCETDFVARSDEFQKLAHELCLQIAAEQPKFLNPEDIPEDFLDGERKIYREQVKDSGKPEEIKQEIVEGKLNKYKNQISLMTQTWIRDDTKTIEELINQYIAKLGENIELEDFTRFEI</sequence>
<keyword evidence="3" id="KW-0648">Protein biosynthesis</keyword>
<protein>
    <submittedName>
        <fullName evidence="6">Elongation factor Ts</fullName>
    </submittedName>
</protein>
<dbReference type="HAMAP" id="MF_00050">
    <property type="entry name" value="EF_Ts"/>
    <property type="match status" value="1"/>
</dbReference>
<evidence type="ECO:0000313" key="7">
    <source>
        <dbReference type="Proteomes" id="UP000070175"/>
    </source>
</evidence>
<comment type="caution">
    <text evidence="6">The sequence shown here is derived from an EMBL/GenBank/DDBJ whole genome shotgun (WGS) entry which is preliminary data.</text>
</comment>
<dbReference type="EMBL" id="LHYJ01000001">
    <property type="protein sequence ID" value="KXB08841.1"/>
    <property type="molecule type" value="Genomic_DNA"/>
</dbReference>
<evidence type="ECO:0000256" key="2">
    <source>
        <dbReference type="ARBA" id="ARBA00022768"/>
    </source>
</evidence>
<dbReference type="GO" id="GO:0003746">
    <property type="term" value="F:translation elongation factor activity"/>
    <property type="evidence" value="ECO:0007669"/>
    <property type="project" value="UniProtKB-KW"/>
</dbReference>
<evidence type="ECO:0000259" key="5">
    <source>
        <dbReference type="Pfam" id="PF00889"/>
    </source>
</evidence>
<feature type="coiled-coil region" evidence="4">
    <location>
        <begin position="17"/>
        <end position="51"/>
    </location>
</feature>
<accession>A0A133VQZ9</accession>
<dbReference type="Gene3D" id="3.30.479.20">
    <property type="entry name" value="Elongation factor Ts, dimerisation domain"/>
    <property type="match status" value="1"/>
</dbReference>
<keyword evidence="7" id="KW-1185">Reference proteome</keyword>
<gene>
    <name evidence="6" type="primary">tsf</name>
    <name evidence="6" type="ORF">AKJ56_00050</name>
</gene>
<dbReference type="FunFam" id="1.10.286.20:FF:000001">
    <property type="entry name" value="Elongation factor Ts"/>
    <property type="match status" value="1"/>
</dbReference>
<dbReference type="Gene3D" id="1.10.8.10">
    <property type="entry name" value="DNA helicase RuvA subunit, C-terminal domain"/>
    <property type="match status" value="1"/>
</dbReference>
<dbReference type="Gene3D" id="1.10.286.20">
    <property type="match status" value="1"/>
</dbReference>